<dbReference type="Gene3D" id="2.40.30.180">
    <property type="entry name" value="Ubiquitin-activating enzyme E1, FCCH domain"/>
    <property type="match status" value="1"/>
</dbReference>
<dbReference type="InterPro" id="IPR045886">
    <property type="entry name" value="ThiF/MoeB/HesA"/>
</dbReference>
<evidence type="ECO:0000256" key="4">
    <source>
        <dbReference type="ARBA" id="ARBA00005673"/>
    </source>
</evidence>
<dbReference type="Proteomes" id="UP000192257">
    <property type="component" value="Unassembled WGS sequence"/>
</dbReference>
<dbReference type="PRINTS" id="PR01849">
    <property type="entry name" value="UBIQUITINACT"/>
</dbReference>
<evidence type="ECO:0000256" key="12">
    <source>
        <dbReference type="SAM" id="MobiDB-lite"/>
    </source>
</evidence>
<dbReference type="GO" id="GO:0005524">
    <property type="term" value="F:ATP binding"/>
    <property type="evidence" value="ECO:0007669"/>
    <property type="project" value="UniProtKB-KW"/>
</dbReference>
<dbReference type="OrthoDB" id="10252231at2759"/>
<comment type="caution">
    <text evidence="15">The sequence shown here is derived from an EMBL/GenBank/DDBJ whole genome shotgun (WGS) entry which is preliminary data.</text>
</comment>
<keyword evidence="9" id="KW-0539">Nucleus</keyword>
<dbReference type="GO" id="GO:0016779">
    <property type="term" value="F:nucleotidyltransferase activity"/>
    <property type="evidence" value="ECO:0007669"/>
    <property type="project" value="TreeGrafter"/>
</dbReference>
<dbReference type="InterPro" id="IPR035985">
    <property type="entry name" value="Ubiquitin-activating_enz"/>
</dbReference>
<keyword evidence="5" id="KW-0436">Ligase</keyword>
<evidence type="ECO:0000256" key="8">
    <source>
        <dbReference type="ARBA" id="ARBA00022840"/>
    </source>
</evidence>
<dbReference type="GO" id="GO:0008641">
    <property type="term" value="F:ubiquitin-like modifier activating enzyme activity"/>
    <property type="evidence" value="ECO:0007669"/>
    <property type="project" value="InterPro"/>
</dbReference>
<dbReference type="VEuPathDB" id="TriTrypDB:TM35_000043720"/>
<keyword evidence="16" id="KW-1185">Reference proteome</keyword>
<gene>
    <name evidence="15" type="ORF">TM35_000043720</name>
</gene>
<protein>
    <recommendedName>
        <fullName evidence="10">Ubiquitin-like 1-activating enzyme E1A</fullName>
    </recommendedName>
</protein>
<dbReference type="PROSITE" id="PS00865">
    <property type="entry name" value="UBIQUITIN_ACTIVAT_2"/>
    <property type="match status" value="1"/>
</dbReference>
<dbReference type="Gene3D" id="3.50.50.80">
    <property type="entry name" value="Ubiquitin-activating enzyme E1, inactive adenylation domain, subdomain 1"/>
    <property type="match status" value="1"/>
</dbReference>
<evidence type="ECO:0000313" key="15">
    <source>
        <dbReference type="EMBL" id="ORC92158.1"/>
    </source>
</evidence>
<comment type="pathway">
    <text evidence="3">Protein modification; protein ubiquitination.</text>
</comment>
<dbReference type="InterPro" id="IPR033127">
    <property type="entry name" value="UBQ-activ_enz_E1_Cys_AS"/>
</dbReference>
<evidence type="ECO:0000259" key="13">
    <source>
        <dbReference type="Pfam" id="PF00899"/>
    </source>
</evidence>
<evidence type="ECO:0000256" key="9">
    <source>
        <dbReference type="ARBA" id="ARBA00023242"/>
    </source>
</evidence>
<dbReference type="GeneID" id="39982346"/>
<dbReference type="InterPro" id="IPR042449">
    <property type="entry name" value="Ub-E1_IAD_1"/>
</dbReference>
<dbReference type="Gene3D" id="1.10.10.2660">
    <property type="entry name" value="Ubiquitin-activating enzyme E1, SCCH domain"/>
    <property type="match status" value="1"/>
</dbReference>
<sequence length="1217" mass="136374">MRKHTRDSHSNCSALCSHNNNTSNSNHKFYRSESASHHPPTTVEGTQSEKRADDMSTTVKKPGSPDAAIDSKFLDKQSRTIGTYGLETMTKLISFKVLIVGCSGVGIEAAKNLSMAGVHSIVLCDPKRVEPKDMGVNFAITEAAIKASLTRAEASQRLVAELNPNVRVRVVETLTEEIVSNMNAVVYTSAAPDCSMKTLTRWNDFCRSRKPAISFIFAFQGGVLGSVFVDHGNHFTVKDPDGRPMIQKSILEVVNKKDKTGASYTRIRFETPEGQTPGALRDYTKIRFSEVKGLCKKNGESVNGHVFDGVVCTGDPRDTVRIYPSFESQGYSAYETAGFLHELKEVTELQFRPLKEALTLPGSFVPVSPMMDGSEESQSHLCLMALLHFVEKHKRLPLLHNEKEASEVLSIAKTLNAENAKEKMKYNEEDFNVLLPPEKEEFPHRLAPPPKPFHFTVDSIDETFIHTQSLISQAELQPLSAVFGAVVAQEIVKITGRYTPIYQWFHFNCATMLPNSTNYGNSNDYTPKNSRYDHLIAMLGKKFQEKLGNLHIFMVGCGALGCENIKNFALCGLACGEKGSLVVTDNDRIEVSNLSRQFLFREENVGQSKSVAAAGRMRMMNKDAKIDPRQDYVGPSMEHIYHDKFWNSLDVVVNALDNMETRLYVDDQCVKFKKILVEAGTMGTGGNVDIIVPGKTTSYSDGGAADASGGIPMCTLRNFPYIFDHCIEWARAQFDDFFVSPMQTVEQLLEDPNAFTERIKKEISAAQSAGERRSLVEKNLGSLHTIQKVLSVLSGGVDMNKCVQCAWEMMFLLFRDRIKDLQRSFPKNAKKKNGEDFWSGHRKYPTALEIDPKKVTSDPDIAEFLIATSNLFASMYGLHPIKHEPRFNDPNNRWMKQYRSLDWLNSVISKCTVPVYHPGTVENLDDDLLDTVEKTKAGQTEESKEEQLLNILTSVTKTAEKCRDRKMMALDFEKDDDDNFHIDFVTAASNLRAKNYDIPTQDRMKVKLVAGKIIPAISTTTSAVTGLALIEYFKTLQEKDISCLRNGMIDVGTNNYVLFERDAPIKNRTKIAISYLPEQDYTYKKKIIRVPDGFTKYDAIEIPINKKTTVLEFATSLEKKLNTLLPPNSSSCEVISIGVGKGMLWNGSRKHANTNRSLMEVIEQQKTAEAGGKLPCPFWQNRVQFCDLSVTVSLDEENMEVDEIDVETAMIRLRITQ</sequence>
<keyword evidence="7" id="KW-0833">Ubl conjugation pathway</keyword>
<comment type="subcellular location">
    <subcellularLocation>
        <location evidence="1">Nucleus</location>
    </subcellularLocation>
</comment>
<evidence type="ECO:0000256" key="2">
    <source>
        <dbReference type="ARBA" id="ARBA00004718"/>
    </source>
</evidence>
<accession>A0A1X0P5N5</accession>
<dbReference type="SUPFAM" id="SSF69572">
    <property type="entry name" value="Activating enzymes of the ubiquitin-like proteins"/>
    <property type="match status" value="2"/>
</dbReference>
<dbReference type="RefSeq" id="XP_028886224.1">
    <property type="nucleotide sequence ID" value="XM_029022566.1"/>
</dbReference>
<evidence type="ECO:0000256" key="3">
    <source>
        <dbReference type="ARBA" id="ARBA00004906"/>
    </source>
</evidence>
<evidence type="ECO:0000256" key="11">
    <source>
        <dbReference type="PROSITE-ProRule" id="PRU10132"/>
    </source>
</evidence>
<evidence type="ECO:0000256" key="1">
    <source>
        <dbReference type="ARBA" id="ARBA00004123"/>
    </source>
</evidence>
<dbReference type="Pfam" id="PF10585">
    <property type="entry name" value="UBA_E1_SCCH"/>
    <property type="match status" value="1"/>
</dbReference>
<dbReference type="Gene3D" id="3.40.50.720">
    <property type="entry name" value="NAD(P)-binding Rossmann-like Domain"/>
    <property type="match status" value="1"/>
</dbReference>
<evidence type="ECO:0000256" key="6">
    <source>
        <dbReference type="ARBA" id="ARBA00022741"/>
    </source>
</evidence>
<comment type="pathway">
    <text evidence="2">Protein modification; protein sumoylation.</text>
</comment>
<dbReference type="PANTHER" id="PTHR10953">
    <property type="entry name" value="UBIQUITIN-ACTIVATING ENZYME E1"/>
    <property type="match status" value="1"/>
</dbReference>
<dbReference type="FunFam" id="1.10.10.2660:FF:000004">
    <property type="entry name" value="Ubiquitin activating enzyme 1"/>
    <property type="match status" value="1"/>
</dbReference>
<dbReference type="InterPro" id="IPR000594">
    <property type="entry name" value="ThiF_NAD_FAD-bd"/>
</dbReference>
<name>A0A1X0P5N5_9TRYP</name>
<dbReference type="AlphaFoldDB" id="A0A1X0P5N5"/>
<dbReference type="InterPro" id="IPR019572">
    <property type="entry name" value="UBA_E1_SCCH"/>
</dbReference>
<dbReference type="EMBL" id="NBCO01000004">
    <property type="protein sequence ID" value="ORC92158.1"/>
    <property type="molecule type" value="Genomic_DNA"/>
</dbReference>
<feature type="domain" description="THIF-type NAD/FAD binding fold" evidence="13">
    <location>
        <begin position="79"/>
        <end position="501"/>
    </location>
</feature>
<dbReference type="GO" id="GO:0004792">
    <property type="term" value="F:thiosulfate-cyanide sulfurtransferase activity"/>
    <property type="evidence" value="ECO:0007669"/>
    <property type="project" value="TreeGrafter"/>
</dbReference>
<dbReference type="GO" id="GO:0005737">
    <property type="term" value="C:cytoplasm"/>
    <property type="evidence" value="ECO:0007669"/>
    <property type="project" value="TreeGrafter"/>
</dbReference>
<comment type="similarity">
    <text evidence="4">Belongs to the ubiquitin-activating E1 family.</text>
</comment>
<organism evidence="15 16">
    <name type="scientific">Trypanosoma theileri</name>
    <dbReference type="NCBI Taxonomy" id="67003"/>
    <lineage>
        <taxon>Eukaryota</taxon>
        <taxon>Discoba</taxon>
        <taxon>Euglenozoa</taxon>
        <taxon>Kinetoplastea</taxon>
        <taxon>Metakinetoplastina</taxon>
        <taxon>Trypanosomatida</taxon>
        <taxon>Trypanosomatidae</taxon>
        <taxon>Trypanosoma</taxon>
    </lineage>
</organism>
<feature type="domain" description="Ubiquitin-activating enzyme SCCH" evidence="14">
    <location>
        <begin position="720"/>
        <end position="1007"/>
    </location>
</feature>
<dbReference type="InterPro" id="IPR042063">
    <property type="entry name" value="Ubi_acti_E1_SCCH"/>
</dbReference>
<dbReference type="PANTHER" id="PTHR10953:SF162">
    <property type="entry name" value="SUMO-ACTIVATING ENZYME SUBUNIT 1"/>
    <property type="match status" value="1"/>
</dbReference>
<dbReference type="GO" id="GO:0016567">
    <property type="term" value="P:protein ubiquitination"/>
    <property type="evidence" value="ECO:0007669"/>
    <property type="project" value="UniProtKB-UniPathway"/>
</dbReference>
<keyword evidence="8" id="KW-0067">ATP-binding</keyword>
<evidence type="ECO:0000256" key="7">
    <source>
        <dbReference type="ARBA" id="ARBA00022786"/>
    </source>
</evidence>
<evidence type="ECO:0000256" key="5">
    <source>
        <dbReference type="ARBA" id="ARBA00022598"/>
    </source>
</evidence>
<feature type="region of interest" description="Disordered" evidence="12">
    <location>
        <begin position="24"/>
        <end position="69"/>
    </location>
</feature>
<dbReference type="UniPathway" id="UPA00143"/>
<dbReference type="Pfam" id="PF00899">
    <property type="entry name" value="ThiF"/>
    <property type="match status" value="2"/>
</dbReference>
<dbReference type="Gene3D" id="3.40.50.12550">
    <property type="entry name" value="Ubiquitin-activating enzyme E1, inactive adenylation domain, subdomain 2"/>
    <property type="match status" value="1"/>
</dbReference>
<dbReference type="InterPro" id="IPR042302">
    <property type="entry name" value="E1_FCCH_sf"/>
</dbReference>
<evidence type="ECO:0000256" key="10">
    <source>
        <dbReference type="ARBA" id="ARBA00044354"/>
    </source>
</evidence>
<evidence type="ECO:0000259" key="14">
    <source>
        <dbReference type="Pfam" id="PF10585"/>
    </source>
</evidence>
<keyword evidence="6" id="KW-0547">Nucleotide-binding</keyword>
<feature type="domain" description="THIF-type NAD/FAD binding fold" evidence="13">
    <location>
        <begin position="534"/>
        <end position="1047"/>
    </location>
</feature>
<evidence type="ECO:0000313" key="16">
    <source>
        <dbReference type="Proteomes" id="UP000192257"/>
    </source>
</evidence>
<reference evidence="15 16" key="1">
    <citation type="submission" date="2017-03" db="EMBL/GenBank/DDBJ databases">
        <title>An alternative strategy for trypanosome survival in the mammalian bloodstream revealed through genome and transcriptome analysis of the ubiquitous bovine parasite Trypanosoma (Megatrypanum) theileri.</title>
        <authorList>
            <person name="Kelly S."/>
            <person name="Ivens A."/>
            <person name="Mott A."/>
            <person name="O'Neill E."/>
            <person name="Emms D."/>
            <person name="Macleod O."/>
            <person name="Voorheis P."/>
            <person name="Matthews J."/>
            <person name="Matthews K."/>
            <person name="Carrington M."/>
        </authorList>
    </citation>
    <scope>NUCLEOTIDE SEQUENCE [LARGE SCALE GENOMIC DNA]</scope>
    <source>
        <strain evidence="15">Edinburgh</strain>
    </source>
</reference>
<feature type="active site" description="Glycyl thioester intermediate" evidence="11">
    <location>
        <position position="714"/>
    </location>
</feature>
<dbReference type="STRING" id="67003.A0A1X0P5N5"/>
<proteinExistence type="inferred from homology"/>
<dbReference type="InterPro" id="IPR000011">
    <property type="entry name" value="UBQ/SUMO-activ_enz_E1-like"/>
</dbReference>